<feature type="compositionally biased region" description="Acidic residues" evidence="1">
    <location>
        <begin position="184"/>
        <end position="195"/>
    </location>
</feature>
<accession>A0A6J8A497</accession>
<proteinExistence type="predicted"/>
<name>A0A6J8A497_MYTCO</name>
<feature type="transmembrane region" description="Helical" evidence="2">
    <location>
        <begin position="278"/>
        <end position="299"/>
    </location>
</feature>
<keyword evidence="2" id="KW-0812">Transmembrane</keyword>
<feature type="compositionally biased region" description="Basic and acidic residues" evidence="1">
    <location>
        <begin position="421"/>
        <end position="448"/>
    </location>
</feature>
<feature type="compositionally biased region" description="Basic and acidic residues" evidence="1">
    <location>
        <begin position="457"/>
        <end position="485"/>
    </location>
</feature>
<organism evidence="3 4">
    <name type="scientific">Mytilus coruscus</name>
    <name type="common">Sea mussel</name>
    <dbReference type="NCBI Taxonomy" id="42192"/>
    <lineage>
        <taxon>Eukaryota</taxon>
        <taxon>Metazoa</taxon>
        <taxon>Spiralia</taxon>
        <taxon>Lophotrochozoa</taxon>
        <taxon>Mollusca</taxon>
        <taxon>Bivalvia</taxon>
        <taxon>Autobranchia</taxon>
        <taxon>Pteriomorphia</taxon>
        <taxon>Mytilida</taxon>
        <taxon>Mytiloidea</taxon>
        <taxon>Mytilidae</taxon>
        <taxon>Mytilinae</taxon>
        <taxon>Mytilus</taxon>
    </lineage>
</organism>
<feature type="region of interest" description="Disordered" evidence="1">
    <location>
        <begin position="182"/>
        <end position="221"/>
    </location>
</feature>
<evidence type="ECO:0000313" key="4">
    <source>
        <dbReference type="Proteomes" id="UP000507470"/>
    </source>
</evidence>
<dbReference type="OrthoDB" id="6112915at2759"/>
<dbReference type="Proteomes" id="UP000507470">
    <property type="component" value="Unassembled WGS sequence"/>
</dbReference>
<evidence type="ECO:0000256" key="1">
    <source>
        <dbReference type="SAM" id="MobiDB-lite"/>
    </source>
</evidence>
<sequence>MGNILFDYHSGDIFNFLTWRSIKCLYCEIRNLLFQRIRGILHVMLHTTNIFCTFTLILCITSFGVSTDTQGSGIVYTADKRICQNITWKLVNDSVYFNVSGVLKTGDGKERNVHGEVPTSGSFNITTSKTEICCPGFFKNHKGRCKRCRNKTYGLDCLNKCNCTDVQKCDRRTGECKKCKKNCEDDDGGDDDDDDKSTISTHDYSTTPRPQSTGKSSAPSTVIGATEADNGIEYNISTVYPCGICKQFGNCSNEHGCAFLSAGHEGTVEEGLGKGHTILIAVVLSLAILTILLITCIVLRERNHRKQKQKIKESALVKFSCSDETTEYVDPEPVYSEIKEEEIGLRNGNCYTPNLPDRPVNHEYYKLPETDENIETDECGYLNPYTALRFARSESNLFRDRDLRDKGTYDVTYSLAKAIQRDDNSSAEEHGDLDKLVYDSSQKDERSSDVPVYFVLEKNDKQTESHDNPEREKLLKRESKSRSSI</sequence>
<dbReference type="AlphaFoldDB" id="A0A6J8A497"/>
<protein>
    <submittedName>
        <fullName evidence="3">MEGF10_11</fullName>
    </submittedName>
</protein>
<keyword evidence="2" id="KW-0472">Membrane</keyword>
<evidence type="ECO:0000256" key="2">
    <source>
        <dbReference type="SAM" id="Phobius"/>
    </source>
</evidence>
<dbReference type="EMBL" id="CACVKT020000584">
    <property type="protein sequence ID" value="CAC5361194.1"/>
    <property type="molecule type" value="Genomic_DNA"/>
</dbReference>
<gene>
    <name evidence="3" type="ORF">MCOR_3417</name>
</gene>
<feature type="compositionally biased region" description="Polar residues" evidence="1">
    <location>
        <begin position="198"/>
        <end position="220"/>
    </location>
</feature>
<keyword evidence="4" id="KW-1185">Reference proteome</keyword>
<reference evidence="3 4" key="1">
    <citation type="submission" date="2020-06" db="EMBL/GenBank/DDBJ databases">
        <authorList>
            <person name="Li R."/>
            <person name="Bekaert M."/>
        </authorList>
    </citation>
    <scope>NUCLEOTIDE SEQUENCE [LARGE SCALE GENOMIC DNA]</scope>
    <source>
        <strain evidence="4">wild</strain>
    </source>
</reference>
<keyword evidence="2" id="KW-1133">Transmembrane helix</keyword>
<evidence type="ECO:0000313" key="3">
    <source>
        <dbReference type="EMBL" id="CAC5361194.1"/>
    </source>
</evidence>
<feature type="region of interest" description="Disordered" evidence="1">
    <location>
        <begin position="421"/>
        <end position="485"/>
    </location>
</feature>